<dbReference type="GO" id="GO:0008854">
    <property type="term" value="F:exodeoxyribonuclease V activity"/>
    <property type="evidence" value="ECO:0007669"/>
    <property type="project" value="UniProtKB-EC"/>
</dbReference>
<evidence type="ECO:0000256" key="4">
    <source>
        <dbReference type="ARBA" id="ARBA00022763"/>
    </source>
</evidence>
<dbReference type="EMBL" id="JWIZ01000017">
    <property type="protein sequence ID" value="KMK51990.1"/>
    <property type="molecule type" value="Genomic_DNA"/>
</dbReference>
<evidence type="ECO:0000313" key="19">
    <source>
        <dbReference type="EMBL" id="KMK51990.1"/>
    </source>
</evidence>
<dbReference type="PANTHER" id="PTHR11070:SF23">
    <property type="entry name" value="RECBCD ENZYME SUBUNIT RECB"/>
    <property type="match status" value="1"/>
</dbReference>
<keyword evidence="11 15" id="KW-0234">DNA repair</keyword>
<dbReference type="GO" id="GO:0000287">
    <property type="term" value="F:magnesium ion binding"/>
    <property type="evidence" value="ECO:0007669"/>
    <property type="project" value="UniProtKB-UniRule"/>
</dbReference>
<evidence type="ECO:0000256" key="10">
    <source>
        <dbReference type="ARBA" id="ARBA00023125"/>
    </source>
</evidence>
<keyword evidence="9 15" id="KW-0460">Magnesium</keyword>
<dbReference type="InterPro" id="IPR000212">
    <property type="entry name" value="DNA_helicase_UvrD/REP"/>
</dbReference>
<evidence type="ECO:0000256" key="15">
    <source>
        <dbReference type="HAMAP-Rule" id="MF_01485"/>
    </source>
</evidence>
<dbReference type="InterPro" id="IPR038726">
    <property type="entry name" value="PDDEXK_AddAB-type"/>
</dbReference>
<evidence type="ECO:0000256" key="1">
    <source>
        <dbReference type="ARBA" id="ARBA00022722"/>
    </source>
</evidence>
<keyword evidence="8 15" id="KW-0067">ATP-binding</keyword>
<dbReference type="InterPro" id="IPR011604">
    <property type="entry name" value="PDDEXK-like_dom_sf"/>
</dbReference>
<evidence type="ECO:0000256" key="9">
    <source>
        <dbReference type="ARBA" id="ARBA00022842"/>
    </source>
</evidence>
<dbReference type="Gene3D" id="1.10.3170.10">
    <property type="entry name" value="Recbcd, chain B, domain 2"/>
    <property type="match status" value="1"/>
</dbReference>
<dbReference type="InterPro" id="IPR014017">
    <property type="entry name" value="DNA_helicase_UvrD-like_C"/>
</dbReference>
<dbReference type="GO" id="GO:0043138">
    <property type="term" value="F:3'-5' DNA helicase activity"/>
    <property type="evidence" value="ECO:0007669"/>
    <property type="project" value="UniProtKB-UniRule"/>
</dbReference>
<feature type="binding site" evidence="15">
    <location>
        <position position="1098"/>
    </location>
    <ligand>
        <name>Mg(2+)</name>
        <dbReference type="ChEBI" id="CHEBI:18420"/>
    </ligand>
</feature>
<dbReference type="GO" id="GO:0005829">
    <property type="term" value="C:cytosol"/>
    <property type="evidence" value="ECO:0007669"/>
    <property type="project" value="TreeGrafter"/>
</dbReference>
<feature type="region of interest" description="Nuclease activity, interacts with RecD and RecA" evidence="15">
    <location>
        <begin position="904"/>
        <end position="1191"/>
    </location>
</feature>
<keyword evidence="3 15" id="KW-0547">Nucleotide-binding</keyword>
<comment type="subunit">
    <text evidence="15">Heterotrimer of RecB, RecC and RecD. All subunits contribute to DNA-binding. Interacts with RecA.</text>
</comment>
<comment type="catalytic activity">
    <reaction evidence="13 15">
        <text>Couples ATP hydrolysis with the unwinding of duplex DNA by translocating in the 3'-5' direction.</text>
        <dbReference type="EC" id="5.6.2.4"/>
    </reaction>
</comment>
<dbReference type="RefSeq" id="WP_047976391.1">
    <property type="nucleotide sequence ID" value="NZ_JWIZ01000017.1"/>
</dbReference>
<comment type="similarity">
    <text evidence="15">Belongs to the helicase family. UvrD subfamily.</text>
</comment>
<evidence type="ECO:0000259" key="17">
    <source>
        <dbReference type="PROSITE" id="PS51198"/>
    </source>
</evidence>
<dbReference type="HAMAP" id="MF_01485">
    <property type="entry name" value="RecB"/>
    <property type="match status" value="1"/>
</dbReference>
<dbReference type="EC" id="5.6.2.4" evidence="15"/>
<dbReference type="GO" id="GO:0003677">
    <property type="term" value="F:DNA binding"/>
    <property type="evidence" value="ECO:0007669"/>
    <property type="project" value="UniProtKB-UniRule"/>
</dbReference>
<evidence type="ECO:0000256" key="8">
    <source>
        <dbReference type="ARBA" id="ARBA00022840"/>
    </source>
</evidence>
<dbReference type="Pfam" id="PF12705">
    <property type="entry name" value="PDDEXK_1"/>
    <property type="match status" value="1"/>
</dbReference>
<comment type="miscellaneous">
    <text evidence="15">In the RecBCD complex, RecB has a slow 3'-5' helicase, an exonuclease activity and loads RecA onto ssDNA, RecD has a fast 5'-3' helicase activity, while RecC stimulates the ATPase and processivity of the RecB helicase and contributes to recognition of the Chi site.</text>
</comment>
<feature type="active site" description="For nuclease activity" evidence="15">
    <location>
        <position position="1098"/>
    </location>
</feature>
<comment type="catalytic activity">
    <reaction evidence="15">
        <text>Exonucleolytic cleavage (in the presence of ATP) in either 5'- to 3'- or 3'- to 5'-direction to yield 5'-phosphooligonucleotides.</text>
        <dbReference type="EC" id="3.1.11.5"/>
    </reaction>
</comment>
<evidence type="ECO:0000259" key="18">
    <source>
        <dbReference type="PROSITE" id="PS51217"/>
    </source>
</evidence>
<protein>
    <recommendedName>
        <fullName evidence="15">RecBCD enzyme subunit RecB</fullName>
        <ecNumber evidence="15">3.1.11.5</ecNumber>
        <ecNumber evidence="15">5.6.2.4</ecNumber>
    </recommendedName>
    <alternativeName>
        <fullName evidence="15">DNA 3'-5' helicase subunit RecB</fullName>
    </alternativeName>
    <alternativeName>
        <fullName evidence="15">Exonuclease V subunit RecB</fullName>
        <shortName evidence="15">ExoV subunit RecB</shortName>
    </alternativeName>
    <alternativeName>
        <fullName evidence="15">Helicase/nuclease RecBCD subunit RecB</fullName>
    </alternativeName>
</protein>
<keyword evidence="10 15" id="KW-0238">DNA-binding</keyword>
<dbReference type="PROSITE" id="PS51217">
    <property type="entry name" value="UVRD_HELICASE_CTER"/>
    <property type="match status" value="1"/>
</dbReference>
<dbReference type="PATRIC" id="fig|67855.3.peg.444"/>
<dbReference type="STRING" id="67855.RO21_03370"/>
<comment type="caution">
    <text evidence="19">The sequence shown here is derived from an EMBL/GenBank/DDBJ whole genome shotgun (WGS) entry which is preliminary data.</text>
</comment>
<dbReference type="Pfam" id="PF00580">
    <property type="entry name" value="UvrD-helicase"/>
    <property type="match status" value="1"/>
</dbReference>
<evidence type="ECO:0000256" key="12">
    <source>
        <dbReference type="ARBA" id="ARBA00023235"/>
    </source>
</evidence>
<comment type="catalytic activity">
    <reaction evidence="14 15">
        <text>ATP + H2O = ADP + phosphate + H(+)</text>
        <dbReference type="Rhea" id="RHEA:13065"/>
        <dbReference type="ChEBI" id="CHEBI:15377"/>
        <dbReference type="ChEBI" id="CHEBI:15378"/>
        <dbReference type="ChEBI" id="CHEBI:30616"/>
        <dbReference type="ChEBI" id="CHEBI:43474"/>
        <dbReference type="ChEBI" id="CHEBI:456216"/>
        <dbReference type="EC" id="5.6.2.4"/>
    </reaction>
</comment>
<evidence type="ECO:0000256" key="5">
    <source>
        <dbReference type="ARBA" id="ARBA00022801"/>
    </source>
</evidence>
<dbReference type="InterPro" id="IPR027417">
    <property type="entry name" value="P-loop_NTPase"/>
</dbReference>
<dbReference type="Gene3D" id="1.10.486.10">
    <property type="entry name" value="PCRA, domain 4"/>
    <property type="match status" value="1"/>
</dbReference>
<keyword evidence="7 15" id="KW-0269">Exonuclease</keyword>
<comment type="function">
    <text evidence="15">A helicase/nuclease that prepares dsDNA breaks (DSB) for recombinational DNA repair. Binds to DSBs and unwinds DNA via a highly rapid and processive ATP-dependent bidirectional helicase activity. Unwinds dsDNA until it encounters a Chi (crossover hotspot instigator) sequence from the 3' direction. Cuts ssDNA a few nucleotides 3' to the Chi site. The properties and activities of the enzyme are changed at Chi. The Chi-altered holoenzyme produces a long 3'-ssDNA overhang and facilitates RecA-binding to the ssDNA for homologous DNA recombination and repair. Holoenzyme degrades any linearized DNA that is unable to undergo homologous recombination. In the holoenzyme this subunit contributes ATPase, 3'-5' helicase, exonuclease activity and loads RecA onto ssDNA.</text>
</comment>
<dbReference type="GO" id="GO:0016887">
    <property type="term" value="F:ATP hydrolysis activity"/>
    <property type="evidence" value="ECO:0007669"/>
    <property type="project" value="RHEA"/>
</dbReference>
<feature type="region of interest" description="DNA-binding and helicase activity, interacts with RecC" evidence="15">
    <location>
        <begin position="1"/>
        <end position="888"/>
    </location>
</feature>
<reference evidence="19 20" key="1">
    <citation type="submission" date="2014-12" db="EMBL/GenBank/DDBJ databases">
        <title>Reclassification of Actinobacillus muris as Muribacter muris.</title>
        <authorList>
            <person name="Christensen H."/>
            <person name="Nicklas W."/>
            <person name="Bisgaard M."/>
        </authorList>
    </citation>
    <scope>NUCLEOTIDE SEQUENCE [LARGE SCALE GENOMIC DNA]</scope>
    <source>
        <strain evidence="19 20">Ackerman80-443D</strain>
    </source>
</reference>
<dbReference type="SUPFAM" id="SSF52980">
    <property type="entry name" value="Restriction endonuclease-like"/>
    <property type="match status" value="1"/>
</dbReference>
<evidence type="ECO:0000256" key="3">
    <source>
        <dbReference type="ARBA" id="ARBA00022741"/>
    </source>
</evidence>
<dbReference type="Gene3D" id="3.90.320.10">
    <property type="match status" value="1"/>
</dbReference>
<comment type="cofactor">
    <cofactor evidence="15">
        <name>Mg(2+)</name>
        <dbReference type="ChEBI" id="CHEBI:18420"/>
    </cofactor>
    <text evidence="15">Binds 1 Mg(2+) ion per subunit.</text>
</comment>
<dbReference type="Proteomes" id="UP000036270">
    <property type="component" value="Unassembled WGS sequence"/>
</dbReference>
<proteinExistence type="inferred from homology"/>
<accession>A0A0J5P899</accession>
<dbReference type="AlphaFoldDB" id="A0A0J5P899"/>
<evidence type="ECO:0000256" key="16">
    <source>
        <dbReference type="PROSITE-ProRule" id="PRU00560"/>
    </source>
</evidence>
<comment type="domain">
    <text evidence="15">The C-terminal domain has nuclease activity and interacts with RecD. It interacts with RecA, facilitating its loading onto ssDNA.</text>
</comment>
<dbReference type="InterPro" id="IPR011335">
    <property type="entry name" value="Restrct_endonuc-II-like"/>
</dbReference>
<evidence type="ECO:0000313" key="20">
    <source>
        <dbReference type="Proteomes" id="UP000036270"/>
    </source>
</evidence>
<dbReference type="NCBIfam" id="TIGR00609">
    <property type="entry name" value="recB"/>
    <property type="match status" value="1"/>
</dbReference>
<comment type="domain">
    <text evidence="15">The N-terminal DNA-binding domain is a ssDNA-dependent ATPase and has ATP-dependent 3'-5' helicase function. This domain interacts with RecC.</text>
</comment>
<keyword evidence="5 15" id="KW-0378">Hydrolase</keyword>
<evidence type="ECO:0000256" key="11">
    <source>
        <dbReference type="ARBA" id="ARBA00023204"/>
    </source>
</evidence>
<feature type="binding site" evidence="15">
    <location>
        <position position="1085"/>
    </location>
    <ligand>
        <name>Mg(2+)</name>
        <dbReference type="ChEBI" id="CHEBI:18420"/>
    </ligand>
</feature>
<feature type="domain" description="UvrD-like helicase ATP-binding" evidence="17">
    <location>
        <begin position="1"/>
        <end position="468"/>
    </location>
</feature>
<evidence type="ECO:0000256" key="14">
    <source>
        <dbReference type="ARBA" id="ARBA00048988"/>
    </source>
</evidence>
<dbReference type="Pfam" id="PF13361">
    <property type="entry name" value="UvrD_C"/>
    <property type="match status" value="1"/>
</dbReference>
<dbReference type="PANTHER" id="PTHR11070">
    <property type="entry name" value="UVRD / RECB / PCRA DNA HELICASE FAMILY MEMBER"/>
    <property type="match status" value="1"/>
</dbReference>
<dbReference type="EC" id="3.1.11.5" evidence="15"/>
<feature type="binding site" evidence="16">
    <location>
        <begin position="19"/>
        <end position="26"/>
    </location>
    <ligand>
        <name>ATP</name>
        <dbReference type="ChEBI" id="CHEBI:30616"/>
    </ligand>
</feature>
<evidence type="ECO:0000256" key="7">
    <source>
        <dbReference type="ARBA" id="ARBA00022839"/>
    </source>
</evidence>
<evidence type="ECO:0000256" key="13">
    <source>
        <dbReference type="ARBA" id="ARBA00034617"/>
    </source>
</evidence>
<organism evidence="19 20">
    <name type="scientific">Muribacter muris</name>
    <dbReference type="NCBI Taxonomy" id="67855"/>
    <lineage>
        <taxon>Bacteria</taxon>
        <taxon>Pseudomonadati</taxon>
        <taxon>Pseudomonadota</taxon>
        <taxon>Gammaproteobacteria</taxon>
        <taxon>Pasteurellales</taxon>
        <taxon>Pasteurellaceae</taxon>
        <taxon>Muribacter</taxon>
    </lineage>
</organism>
<feature type="binding site" evidence="15">
    <location>
        <position position="974"/>
    </location>
    <ligand>
        <name>Mg(2+)</name>
        <dbReference type="ChEBI" id="CHEBI:18420"/>
    </ligand>
</feature>
<evidence type="ECO:0000256" key="6">
    <source>
        <dbReference type="ARBA" id="ARBA00022806"/>
    </source>
</evidence>
<dbReference type="Gene3D" id="3.40.50.300">
    <property type="entry name" value="P-loop containing nucleotide triphosphate hydrolases"/>
    <property type="match status" value="2"/>
</dbReference>
<dbReference type="GO" id="GO:0005524">
    <property type="term" value="F:ATP binding"/>
    <property type="evidence" value="ECO:0007669"/>
    <property type="project" value="UniProtKB-UniRule"/>
</dbReference>
<keyword evidence="20" id="KW-1185">Reference proteome</keyword>
<gene>
    <name evidence="15" type="primary">recB</name>
    <name evidence="19" type="ORF">RO21_03370</name>
</gene>
<sequence>MHILDPLTLPLNQSNLIEASAGTGKTYTMANLYLRLLLGVGCEPLSVEQILVVTFTKAATQELRDRIRDKIKIVAQLFEQHQQAPSAMLSQDPFLQALYQQVEPNLQEALLRLSIAEQEMDLASIFTIDSFCQKMLFQFAFNSGIRFDIELQADEQKLLQQLCEDTWRELFYPMAQNEAAVVRRELHHPQYVLDEIKAYLYGDLPDLSPTQQQLMRQDLATHLGEHRQFIATAKAFWRENGQQIVDLVAQEQKKKYPSGVAKALNRRKLNASHLNGYQQKLTAWATSDEDILPAQWEKFSQANFNLIAEEGAEPLHSPLFVEIEQQAVVYRENFANKQKPLLLFQFLMLVRQKLADYKQQHREKSFGDILHFLHRALFDEAQGQTLAAQIRRLFPFAMIDEFQDTNQAQYEIFSQIFMPPKVENQGFIMIGDPKQSIYKFRGADIFTYLTAADQVAGKYTLNRNWRSVPAVVQSTNQLFTFPPNSERSPFLYHGIAFYPVESNPRADTLQGEANTQYYLLAGYDEKQCAEWCAYQIQQQLKRAEQQQFYRQDADGQHAVQASDIAILVRSHTQATLVRQALLKRRIRSVFYSERNSVYESPEAQDLLFILKAALTPYQPQALLAALGTALWGLDAQALYQLKNDETEWDSWVEQFVQYQQIWQQHGILPMLHRLFVQHELLARLDSQPNAERRMTDLLHLAELLQEAMANVENEAALVRWYQQQLENPNGLADDQKQRLESEEALVKVITIHGSKGLEYPIVWLPFAAKASQGVKSKALTVYRNHQHRLAWDFGFQSDEVKALINQADYAEDLRLLYVAITRAKYQLNLILPEEFGKQWSALHYLLSNGKTQPPQPTADYLQQKGIECQLHTLKGNIPQDDWQPHSLPQPNGSARLFHGKIIPKGLITSFSALQAQNEFLQNNRSQTPLAIFGDDAQDYDRQFTPAVPLDDPDTPMPYSPYQFPHSTKVGNLLHKLFEQWDFSQPISVEQLTSLCEALDLGEQWLAPLQEWFEKISHTPLIPEGLCLNSIHPDKRLNEWQFYLRLKNENALPQLNRLLKQHSRLAKSLPDLQLKQLEGFIRGFVDCIIQWQDKFYLIDYKSNFLGYFAQDYQLERLEKTMTQYRYDLQYLLYTLALHRYLRTRLGSQYQYERDFGGVAYLFLRGMNGSPQSGVFFDKPSVELIEALDQLFG</sequence>
<keyword evidence="12 15" id="KW-0413">Isomerase</keyword>
<dbReference type="GO" id="GO:0000724">
    <property type="term" value="P:double-strand break repair via homologous recombination"/>
    <property type="evidence" value="ECO:0007669"/>
    <property type="project" value="UniProtKB-UniRule"/>
</dbReference>
<keyword evidence="6 15" id="KW-0347">Helicase</keyword>
<evidence type="ECO:0000256" key="2">
    <source>
        <dbReference type="ARBA" id="ARBA00022723"/>
    </source>
</evidence>
<dbReference type="GO" id="GO:0009338">
    <property type="term" value="C:exodeoxyribonuclease V complex"/>
    <property type="evidence" value="ECO:0007669"/>
    <property type="project" value="TreeGrafter"/>
</dbReference>
<dbReference type="InterPro" id="IPR014016">
    <property type="entry name" value="UvrD-like_ATP-bd"/>
</dbReference>
<dbReference type="InterPro" id="IPR004586">
    <property type="entry name" value="RecB"/>
</dbReference>
<keyword evidence="2 15" id="KW-0479">Metal-binding</keyword>
<dbReference type="PROSITE" id="PS51198">
    <property type="entry name" value="UVRD_HELICASE_ATP_BIND"/>
    <property type="match status" value="1"/>
</dbReference>
<keyword evidence="4 15" id="KW-0227">DNA damage</keyword>
<keyword evidence="1 15" id="KW-0540">Nuclease</keyword>
<name>A0A0J5P899_9PAST</name>
<feature type="domain" description="UvrD-like helicase C-terminal" evidence="18">
    <location>
        <begin position="469"/>
        <end position="756"/>
    </location>
</feature>
<dbReference type="CDD" id="cd22352">
    <property type="entry name" value="RecB_C-like"/>
    <property type="match status" value="1"/>
</dbReference>
<dbReference type="SUPFAM" id="SSF52540">
    <property type="entry name" value="P-loop containing nucleoside triphosphate hydrolases"/>
    <property type="match status" value="1"/>
</dbReference>